<sequence length="429" mass="42045">MTEATSATPAPDALAGVLADAPFVRLVATDDGDALAAAGLLARALRATGTPFQARVDPDPVPDDVDDGVAVTVGVDRGPHALDGGGQPASAAAFAVARALGVEPDPVVALAGVVAAGSIPGADGSGDALDAAERAGRVERRPGVALPVSGGNADGDETDGADAAPSRAEALAASTLASTRYSGDPEAARDALAPLGLPADPDADDRRRFASLVAVDAVDGDDASDRAASAVERALRPYATDGPFETVGGYADVLDALAREAPGTGISLALASDPDASLRTAALDAWRRHGLAAHRALDAATVGRYDGCVVARVDASPTVLPTVARLVRDFRSPEPVAVALDESAGRLAAAATAGGGRAAGDAVAGGGRAAGDAAADPIGLGDACRTAAGEVGGRGWGTPQRGGIAVEPDASDTGDPDITAALAALREAI</sequence>
<dbReference type="RefSeq" id="WP_209546859.1">
    <property type="nucleotide sequence ID" value="NZ_BAAADX010000002.1"/>
</dbReference>
<organism evidence="2 3">
    <name type="scientific">Halorubrum trapanicum</name>
    <dbReference type="NCBI Taxonomy" id="29284"/>
    <lineage>
        <taxon>Archaea</taxon>
        <taxon>Methanobacteriati</taxon>
        <taxon>Methanobacteriota</taxon>
        <taxon>Stenosarchaea group</taxon>
        <taxon>Halobacteria</taxon>
        <taxon>Halobacteriales</taxon>
        <taxon>Haloferacaceae</taxon>
        <taxon>Halorubrum</taxon>
    </lineage>
</organism>
<protein>
    <recommendedName>
        <fullName evidence="4">Exonuclease RecJ</fullName>
    </recommendedName>
</protein>
<dbReference type="EMBL" id="JAGGKE010000006">
    <property type="protein sequence ID" value="MBP1902101.1"/>
    <property type="molecule type" value="Genomic_DNA"/>
</dbReference>
<evidence type="ECO:0008006" key="4">
    <source>
        <dbReference type="Google" id="ProtNLM"/>
    </source>
</evidence>
<gene>
    <name evidence="2" type="ORF">J2744_001784</name>
</gene>
<evidence type="ECO:0000313" key="2">
    <source>
        <dbReference type="EMBL" id="MBP1902101.1"/>
    </source>
</evidence>
<dbReference type="Proteomes" id="UP000770586">
    <property type="component" value="Unassembled WGS sequence"/>
</dbReference>
<proteinExistence type="predicted"/>
<comment type="caution">
    <text evidence="2">The sequence shown here is derived from an EMBL/GenBank/DDBJ whole genome shotgun (WGS) entry which is preliminary data.</text>
</comment>
<dbReference type="AlphaFoldDB" id="A0A8J7UNQ6"/>
<evidence type="ECO:0000256" key="1">
    <source>
        <dbReference type="SAM" id="MobiDB-lite"/>
    </source>
</evidence>
<name>A0A8J7UNQ6_9EURY</name>
<feature type="compositionally biased region" description="Basic and acidic residues" evidence="1">
    <location>
        <begin position="131"/>
        <end position="142"/>
    </location>
</feature>
<keyword evidence="3" id="KW-1185">Reference proteome</keyword>
<evidence type="ECO:0000313" key="3">
    <source>
        <dbReference type="Proteomes" id="UP000770586"/>
    </source>
</evidence>
<feature type="region of interest" description="Disordered" evidence="1">
    <location>
        <begin position="122"/>
        <end position="166"/>
    </location>
</feature>
<reference evidence="2 3" key="1">
    <citation type="submission" date="2021-03" db="EMBL/GenBank/DDBJ databases">
        <title>Genomic Encyclopedia of Type Strains, Phase IV (KMG-IV): sequencing the most valuable type-strain genomes for metagenomic binning, comparative biology and taxonomic classification.</title>
        <authorList>
            <person name="Goeker M."/>
        </authorList>
    </citation>
    <scope>NUCLEOTIDE SEQUENCE [LARGE SCALE GENOMIC DNA]</scope>
    <source>
        <strain evidence="2 3">DSM 12287</strain>
    </source>
</reference>
<accession>A0A8J7UNQ6</accession>
<dbReference type="OrthoDB" id="157374at2157"/>